<dbReference type="STRING" id="1524254.PHACT_01615"/>
<feature type="active site" description="For OMPdecase activity" evidence="10">
    <location>
        <position position="51"/>
    </location>
</feature>
<comment type="catalytic activity">
    <reaction evidence="7 9 12">
        <text>orotidine 5'-phosphate + H(+) = UMP + CO2</text>
        <dbReference type="Rhea" id="RHEA:11596"/>
        <dbReference type="ChEBI" id="CHEBI:15378"/>
        <dbReference type="ChEBI" id="CHEBI:16526"/>
        <dbReference type="ChEBI" id="CHEBI:57538"/>
        <dbReference type="ChEBI" id="CHEBI:57865"/>
        <dbReference type="EC" id="4.1.1.23"/>
    </reaction>
</comment>
<dbReference type="NCBIfam" id="TIGR01740">
    <property type="entry name" value="pyrF"/>
    <property type="match status" value="1"/>
</dbReference>
<dbReference type="InterPro" id="IPR013785">
    <property type="entry name" value="Aldolase_TIM"/>
</dbReference>
<feature type="binding site" evidence="9 11">
    <location>
        <position position="199"/>
    </location>
    <ligand>
        <name>substrate</name>
    </ligand>
</feature>
<feature type="binding site" evidence="9 11">
    <location>
        <position position="198"/>
    </location>
    <ligand>
        <name>substrate</name>
    </ligand>
</feature>
<keyword evidence="15" id="KW-1185">Reference proteome</keyword>
<feature type="active site" description="Proton donor" evidence="9">
    <location>
        <position position="51"/>
    </location>
</feature>
<dbReference type="InterPro" id="IPR047596">
    <property type="entry name" value="OMPdecase_bac"/>
</dbReference>
<dbReference type="NCBIfam" id="NF001273">
    <property type="entry name" value="PRK00230.1"/>
    <property type="match status" value="1"/>
</dbReference>
<dbReference type="UniPathway" id="UPA00070">
    <property type="reaction ID" value="UER00120"/>
</dbReference>
<dbReference type="EC" id="4.1.1.23" evidence="9"/>
<dbReference type="HAMAP" id="MF_01200_B">
    <property type="entry name" value="OMPdecase_type1_B"/>
    <property type="match status" value="1"/>
</dbReference>
<evidence type="ECO:0000256" key="5">
    <source>
        <dbReference type="ARBA" id="ARBA00022975"/>
    </source>
</evidence>
<evidence type="ECO:0000256" key="12">
    <source>
        <dbReference type="RuleBase" id="RU000512"/>
    </source>
</evidence>
<dbReference type="Pfam" id="PF00215">
    <property type="entry name" value="OMPdecase"/>
    <property type="match status" value="1"/>
</dbReference>
<evidence type="ECO:0000256" key="8">
    <source>
        <dbReference type="ARBA" id="ARBA00061012"/>
    </source>
</evidence>
<dbReference type="EMBL" id="MASR01000001">
    <property type="protein sequence ID" value="OFE13852.1"/>
    <property type="molecule type" value="Genomic_DNA"/>
</dbReference>
<feature type="binding site" evidence="9 11">
    <location>
        <position position="22"/>
    </location>
    <ligand>
        <name>substrate</name>
    </ligand>
</feature>
<comment type="similarity">
    <text evidence="8 9">Belongs to the OMP decarboxylase family. Type 1 subfamily.</text>
</comment>
<dbReference type="PROSITE" id="PS00156">
    <property type="entry name" value="OMPDECASE"/>
    <property type="match status" value="1"/>
</dbReference>
<accession>A0A1E8CNN1</accession>
<protein>
    <recommendedName>
        <fullName evidence="9">Orotidine 5'-phosphate decarboxylase</fullName>
        <ecNumber evidence="9">4.1.1.23</ecNumber>
    </recommendedName>
    <alternativeName>
        <fullName evidence="9">OMP decarboxylase</fullName>
        <shortName evidence="9">OMPDCase</shortName>
        <shortName evidence="9">OMPdecase</shortName>
    </alternativeName>
</protein>
<keyword evidence="5 9" id="KW-0665">Pyrimidine biosynthesis</keyword>
<evidence type="ECO:0000259" key="13">
    <source>
        <dbReference type="SMART" id="SM00934"/>
    </source>
</evidence>
<comment type="caution">
    <text evidence="14">The sequence shown here is derived from an EMBL/GenBank/DDBJ whole genome shotgun (WGS) entry which is preliminary data.</text>
</comment>
<feature type="active site" description="For OMPdecase activity" evidence="10">
    <location>
        <position position="49"/>
    </location>
</feature>
<dbReference type="GO" id="GO:0005829">
    <property type="term" value="C:cytosol"/>
    <property type="evidence" value="ECO:0007669"/>
    <property type="project" value="TreeGrafter"/>
</dbReference>
<evidence type="ECO:0000256" key="10">
    <source>
        <dbReference type="PIRSR" id="PIRSR614732-1"/>
    </source>
</evidence>
<evidence type="ECO:0000256" key="11">
    <source>
        <dbReference type="PIRSR" id="PIRSR614732-2"/>
    </source>
</evidence>
<name>A0A1E8CNN1_9GAMM</name>
<feature type="binding site" evidence="9 11">
    <location>
        <position position="169"/>
    </location>
    <ligand>
        <name>substrate</name>
    </ligand>
</feature>
<evidence type="ECO:0000313" key="14">
    <source>
        <dbReference type="EMBL" id="OFE13852.1"/>
    </source>
</evidence>
<keyword evidence="6 9" id="KW-0456">Lyase</keyword>
<comment type="caution">
    <text evidence="9">Lacks conserved residue(s) required for the propagation of feature annotation.</text>
</comment>
<evidence type="ECO:0000256" key="9">
    <source>
        <dbReference type="HAMAP-Rule" id="MF_01200"/>
    </source>
</evidence>
<comment type="function">
    <text evidence="1 9">Catalyzes the decarboxylation of orotidine 5'-monophosphate (OMP) to uridine 5'-monophosphate (UMP).</text>
</comment>
<dbReference type="InterPro" id="IPR001754">
    <property type="entry name" value="OMPdeCOase_dom"/>
</dbReference>
<dbReference type="GO" id="GO:0006207">
    <property type="term" value="P:'de novo' pyrimidine nucleobase biosynthetic process"/>
    <property type="evidence" value="ECO:0007669"/>
    <property type="project" value="InterPro"/>
</dbReference>
<feature type="binding site" evidence="9">
    <location>
        <begin position="49"/>
        <end position="58"/>
    </location>
    <ligand>
        <name>substrate</name>
    </ligand>
</feature>
<dbReference type="Proteomes" id="UP000175669">
    <property type="component" value="Unassembled WGS sequence"/>
</dbReference>
<dbReference type="GO" id="GO:0044205">
    <property type="term" value="P:'de novo' UMP biosynthetic process"/>
    <property type="evidence" value="ECO:0007669"/>
    <property type="project" value="UniProtKB-UniRule"/>
</dbReference>
<evidence type="ECO:0000256" key="7">
    <source>
        <dbReference type="ARBA" id="ARBA00049157"/>
    </source>
</evidence>
<dbReference type="PANTHER" id="PTHR32119:SF2">
    <property type="entry name" value="OROTIDINE 5'-PHOSPHATE DECARBOXYLASE"/>
    <property type="match status" value="1"/>
</dbReference>
<feature type="binding site" evidence="9 11">
    <location>
        <position position="108"/>
    </location>
    <ligand>
        <name>substrate</name>
    </ligand>
</feature>
<dbReference type="FunFam" id="3.20.20.70:FF:000015">
    <property type="entry name" value="Orotidine 5'-phosphate decarboxylase"/>
    <property type="match status" value="1"/>
</dbReference>
<evidence type="ECO:0000256" key="1">
    <source>
        <dbReference type="ARBA" id="ARBA00002356"/>
    </source>
</evidence>
<dbReference type="InterPro" id="IPR014732">
    <property type="entry name" value="OMPdecase"/>
</dbReference>
<evidence type="ECO:0000256" key="3">
    <source>
        <dbReference type="ARBA" id="ARBA00011738"/>
    </source>
</evidence>
<reference evidence="15" key="1">
    <citation type="submission" date="2016-07" db="EMBL/GenBank/DDBJ databases">
        <authorList>
            <person name="Florea S."/>
            <person name="Webb J.S."/>
            <person name="Jaromczyk J."/>
            <person name="Schardl C.L."/>
        </authorList>
    </citation>
    <scope>NUCLEOTIDE SEQUENCE [LARGE SCALE GENOMIC DNA]</scope>
    <source>
        <strain evidence="15">KCTC 42131</strain>
    </source>
</reference>
<dbReference type="InterPro" id="IPR011060">
    <property type="entry name" value="RibuloseP-bd_barrel"/>
</dbReference>
<evidence type="ECO:0000256" key="2">
    <source>
        <dbReference type="ARBA" id="ARBA00004861"/>
    </source>
</evidence>
<comment type="subunit">
    <text evidence="3 9">Homodimer.</text>
</comment>
<gene>
    <name evidence="9" type="primary">pyrF</name>
    <name evidence="14" type="ORF">PHACT_01615</name>
</gene>
<dbReference type="CDD" id="cd04725">
    <property type="entry name" value="OMP_decarboxylase_like"/>
    <property type="match status" value="1"/>
</dbReference>
<dbReference type="Gene3D" id="3.20.20.70">
    <property type="entry name" value="Aldolase class I"/>
    <property type="match status" value="1"/>
</dbReference>
<organism evidence="14 15">
    <name type="scientific">Pseudohongiella acticola</name>
    <dbReference type="NCBI Taxonomy" id="1524254"/>
    <lineage>
        <taxon>Bacteria</taxon>
        <taxon>Pseudomonadati</taxon>
        <taxon>Pseudomonadota</taxon>
        <taxon>Gammaproteobacteria</taxon>
        <taxon>Pseudomonadales</taxon>
        <taxon>Pseudohongiellaceae</taxon>
        <taxon>Pseudohongiella</taxon>
    </lineage>
</organism>
<dbReference type="AlphaFoldDB" id="A0A1E8CNN1"/>
<feature type="binding site" evidence="9 11">
    <location>
        <position position="178"/>
    </location>
    <ligand>
        <name>substrate</name>
    </ligand>
</feature>
<dbReference type="SUPFAM" id="SSF51366">
    <property type="entry name" value="Ribulose-phoshate binding barrel"/>
    <property type="match status" value="1"/>
</dbReference>
<dbReference type="GO" id="GO:0004590">
    <property type="term" value="F:orotidine-5'-phosphate decarboxylase activity"/>
    <property type="evidence" value="ECO:0007669"/>
    <property type="project" value="UniProtKB-UniRule"/>
</dbReference>
<evidence type="ECO:0000313" key="15">
    <source>
        <dbReference type="Proteomes" id="UP000175669"/>
    </source>
</evidence>
<sequence length="222" mass="24039">MASDNDVMALLRQLDPSSCRVKIGKELFTRYGPDLVRRVADMGFDIFLDLKFHDIPNTVNKAVAAAADLGVWMLTLHAAGGSDMLRAARDAVDNSEHKPLLVAVTLLTSLAENDLAIQGVARSPLEQVQRLASLAQECGMDGVVCSAAEVSELRMLLRKDFLLVTPGIRPQGDAANDQKRIVTPAAAIQQGSDYLVIGRPITRAREPIEKLALIQQEISGVQ</sequence>
<evidence type="ECO:0000256" key="4">
    <source>
        <dbReference type="ARBA" id="ARBA00022793"/>
    </source>
</evidence>
<dbReference type="InterPro" id="IPR018089">
    <property type="entry name" value="OMPdecase_AS"/>
</dbReference>
<dbReference type="PANTHER" id="PTHR32119">
    <property type="entry name" value="OROTIDINE 5'-PHOSPHATE DECARBOXYLASE"/>
    <property type="match status" value="1"/>
</dbReference>
<comment type="pathway">
    <text evidence="2 9 12">Pyrimidine metabolism; UMP biosynthesis via de novo pathway; UMP from orotate: step 2/2.</text>
</comment>
<keyword evidence="4 9" id="KW-0210">Decarboxylase</keyword>
<feature type="domain" description="Orotidine 5'-phosphate decarboxylase" evidence="13">
    <location>
        <begin position="4"/>
        <end position="214"/>
    </location>
</feature>
<proteinExistence type="inferred from homology"/>
<dbReference type="SMART" id="SM00934">
    <property type="entry name" value="OMPdecase"/>
    <property type="match status" value="1"/>
</dbReference>
<feature type="active site" description="For OMPdecase activity" evidence="10">
    <location>
        <position position="54"/>
    </location>
</feature>
<evidence type="ECO:0000256" key="6">
    <source>
        <dbReference type="ARBA" id="ARBA00023239"/>
    </source>
</evidence>